<evidence type="ECO:0000313" key="3">
    <source>
        <dbReference type="Proteomes" id="UP000254031"/>
    </source>
</evidence>
<dbReference type="STRING" id="75985.WC39_05790"/>
<name>A0A249A0E9_MANHA</name>
<dbReference type="AlphaFoldDB" id="A0A249A0E9"/>
<evidence type="ECO:0000313" key="1">
    <source>
        <dbReference type="EMBL" id="STY61360.1"/>
    </source>
</evidence>
<sequence>MTDTKRLDFIKKHKMEIRYNGLSDEFVISNHAENSQHFRMARNADLRTAIDEAMKEMRGLNNATTN</sequence>
<organism evidence="2 3">
    <name type="scientific">Mannheimia haemolytica</name>
    <name type="common">Pasteurella haemolytica</name>
    <dbReference type="NCBI Taxonomy" id="75985"/>
    <lineage>
        <taxon>Bacteria</taxon>
        <taxon>Pseudomonadati</taxon>
        <taxon>Pseudomonadota</taxon>
        <taxon>Gammaproteobacteria</taxon>
        <taxon>Pasteurellales</taxon>
        <taxon>Pasteurellaceae</taxon>
        <taxon>Mannheimia</taxon>
    </lineage>
</organism>
<dbReference type="Proteomes" id="UP000254031">
    <property type="component" value="Unassembled WGS sequence"/>
</dbReference>
<dbReference type="Proteomes" id="UP000254802">
    <property type="component" value="Unassembled WGS sequence"/>
</dbReference>
<dbReference type="GeneID" id="67368810"/>
<accession>A0A249A0E9</accession>
<evidence type="ECO:0000313" key="4">
    <source>
        <dbReference type="Proteomes" id="UP000254802"/>
    </source>
</evidence>
<reference evidence="3 4" key="1">
    <citation type="submission" date="2018-06" db="EMBL/GenBank/DDBJ databases">
        <authorList>
            <consortium name="Pathogen Informatics"/>
            <person name="Doyle S."/>
        </authorList>
    </citation>
    <scope>NUCLEOTIDE SEQUENCE [LARGE SCALE GENOMIC DNA]</scope>
    <source>
        <strain evidence="1 4">NCTC10638</strain>
        <strain evidence="2 3">NCTC9380</strain>
    </source>
</reference>
<gene>
    <name evidence="1" type="ORF">NCTC10638_02573</name>
    <name evidence="2" type="ORF">NCTC9380_02809</name>
</gene>
<dbReference type="KEGG" id="mhaq:WC39_05790"/>
<dbReference type="RefSeq" id="WP_006248794.1">
    <property type="nucleotide sequence ID" value="NZ_CP011098.1"/>
</dbReference>
<protein>
    <submittedName>
        <fullName evidence="2">Uncharacterized protein</fullName>
    </submittedName>
</protein>
<proteinExistence type="predicted"/>
<dbReference type="KEGG" id="mhay:VK67_05485"/>
<evidence type="ECO:0000313" key="2">
    <source>
        <dbReference type="EMBL" id="STY67451.1"/>
    </source>
</evidence>
<dbReference type="EMBL" id="UGPN01000002">
    <property type="protein sequence ID" value="STY61360.1"/>
    <property type="molecule type" value="Genomic_DNA"/>
</dbReference>
<dbReference type="EMBL" id="UGPL01000006">
    <property type="protein sequence ID" value="STY67451.1"/>
    <property type="molecule type" value="Genomic_DNA"/>
</dbReference>